<dbReference type="InterPro" id="IPR048958">
    <property type="entry name" value="Polysacc_lyase_14"/>
</dbReference>
<dbReference type="PANTHER" id="PTHR40124">
    <property type="match status" value="1"/>
</dbReference>
<dbReference type="Proteomes" id="UP001176517">
    <property type="component" value="Unassembled WGS sequence"/>
</dbReference>
<gene>
    <name evidence="4" type="ORF">OC846_003472</name>
</gene>
<feature type="chain" id="PRO_5043051533" description="Polysaccharide lyase 14 domain-containing protein" evidence="2">
    <location>
        <begin position="24"/>
        <end position="658"/>
    </location>
</feature>
<dbReference type="AlphaFoldDB" id="A0AAN6GS58"/>
<proteinExistence type="predicted"/>
<feature type="domain" description="Polysaccharide lyase 14" evidence="3">
    <location>
        <begin position="312"/>
        <end position="526"/>
    </location>
</feature>
<dbReference type="PANTHER" id="PTHR40124:SF1">
    <property type="entry name" value="DISAGGREGATASE RELATED REPEAT PROTEIN"/>
    <property type="match status" value="1"/>
</dbReference>
<feature type="region of interest" description="Disordered" evidence="1">
    <location>
        <begin position="168"/>
        <end position="258"/>
    </location>
</feature>
<evidence type="ECO:0000313" key="5">
    <source>
        <dbReference type="Proteomes" id="UP001176517"/>
    </source>
</evidence>
<organism evidence="4 5">
    <name type="scientific">Tilletia horrida</name>
    <dbReference type="NCBI Taxonomy" id="155126"/>
    <lineage>
        <taxon>Eukaryota</taxon>
        <taxon>Fungi</taxon>
        <taxon>Dikarya</taxon>
        <taxon>Basidiomycota</taxon>
        <taxon>Ustilaginomycotina</taxon>
        <taxon>Exobasidiomycetes</taxon>
        <taxon>Tilletiales</taxon>
        <taxon>Tilletiaceae</taxon>
        <taxon>Tilletia</taxon>
    </lineage>
</organism>
<dbReference type="Gene3D" id="2.60.120.200">
    <property type="match status" value="1"/>
</dbReference>
<feature type="signal peptide" evidence="2">
    <location>
        <begin position="1"/>
        <end position="23"/>
    </location>
</feature>
<reference evidence="4" key="1">
    <citation type="journal article" date="2023" name="PhytoFront">
        <title>Draft Genome Resources of Seven Strains of Tilletia horrida, Causal Agent of Kernel Smut of Rice.</title>
        <authorList>
            <person name="Khanal S."/>
            <person name="Antony Babu S."/>
            <person name="Zhou X.G."/>
        </authorList>
    </citation>
    <scope>NUCLEOTIDE SEQUENCE</scope>
    <source>
        <strain evidence="4">TX6</strain>
    </source>
</reference>
<keyword evidence="2" id="KW-0732">Signal</keyword>
<evidence type="ECO:0000256" key="2">
    <source>
        <dbReference type="SAM" id="SignalP"/>
    </source>
</evidence>
<evidence type="ECO:0000313" key="4">
    <source>
        <dbReference type="EMBL" id="KAK0550995.1"/>
    </source>
</evidence>
<dbReference type="Pfam" id="PF21294">
    <property type="entry name" value="Polysacc_lyase_14"/>
    <property type="match status" value="2"/>
</dbReference>
<dbReference type="EMBL" id="JAPDMZ010000084">
    <property type="protein sequence ID" value="KAK0550995.1"/>
    <property type="molecule type" value="Genomic_DNA"/>
</dbReference>
<accession>A0AAN6GS58</accession>
<protein>
    <recommendedName>
        <fullName evidence="3">Polysaccharide lyase 14 domain-containing protein</fullName>
    </recommendedName>
</protein>
<evidence type="ECO:0000256" key="1">
    <source>
        <dbReference type="SAM" id="MobiDB-lite"/>
    </source>
</evidence>
<comment type="caution">
    <text evidence="4">The sequence shown here is derived from an EMBL/GenBank/DDBJ whole genome shotgun (WGS) entry which is preliminary data.</text>
</comment>
<keyword evidence="5" id="KW-1185">Reference proteome</keyword>
<dbReference type="PROSITE" id="PS51257">
    <property type="entry name" value="PROKAR_LIPOPROTEIN"/>
    <property type="match status" value="1"/>
</dbReference>
<feature type="compositionally biased region" description="Polar residues" evidence="1">
    <location>
        <begin position="168"/>
        <end position="182"/>
    </location>
</feature>
<name>A0AAN6GS58_9BASI</name>
<evidence type="ECO:0000259" key="3">
    <source>
        <dbReference type="Pfam" id="PF21294"/>
    </source>
</evidence>
<feature type="domain" description="Polysaccharide lyase 14" evidence="3">
    <location>
        <begin position="576"/>
        <end position="607"/>
    </location>
</feature>
<sequence>MSRHSSILHQVWVLACILSLVAARNEAVSLISSQQRQLAEPARSGEIRARLHQGLRHFLRSIEFVDVWKHEQEQTEVAHVQRRSPDNTTFLIANTEEVAAQYGCDPQPWTWTFSDAARNGDATVTQNASDSILSSAATNANSSNLYPDGSISSGIGLALHEMAANIVSSSDPASSNQLQSLDAPSDPNAGQPVSRRNEPRSSSGAKAYGGEGDPVLSSDAVSPLRRKLDNTRPRAQQLYDEESEAEAFTPPLDRGLKERRDNGQNYAVAPDMNTLNWLDSNLNLYQGKVSVGQNNLRLASDPLAAPGTGSPDTILSVFYPEGSYAPSKSDPLGGASFYSQAFLGSSNSVQQHNASDSDQAHFRATLVLQYSVAFPSDFNFVKGGKLPGLYSSVGLPSDGGNGITAGQLDANTDGCSGGARDGVGESCWSARIMWRQGGAGEVYAYFPTNKSGDYDPCRTRASTMICNDAYGTSIGRASFSFVPGQYTNLTLVVVLNSSPVLANGELSLWVNGQQVINEPNLLWRTGTVGVRATGRGGGSGGEAFRELKAKLEQENTTASIGKRDNTTDSTDQTGAQWVDKIFFSTFFGGSTSDYAAAKDEETYFKNFALYSGTRWSSSPGINAAGSASAAGRRIPGPVSSLSASITLVVALCAAKFVL</sequence>